<dbReference type="Pfam" id="PF01841">
    <property type="entry name" value="Transglut_core"/>
    <property type="match status" value="1"/>
</dbReference>
<evidence type="ECO:0000259" key="1">
    <source>
        <dbReference type="SMART" id="SM00460"/>
    </source>
</evidence>
<protein>
    <submittedName>
        <fullName evidence="2">Transglutaminase-like enzymes, putative cysteine proteases</fullName>
    </submittedName>
</protein>
<feature type="domain" description="Transglutaminase-like" evidence="1">
    <location>
        <begin position="202"/>
        <end position="280"/>
    </location>
</feature>
<dbReference type="InterPro" id="IPR002931">
    <property type="entry name" value="Transglutaminase-like"/>
</dbReference>
<dbReference type="InterPro" id="IPR038765">
    <property type="entry name" value="Papain-like_cys_pep_sf"/>
</dbReference>
<gene>
    <name evidence="2" type="ORF">MNB_SV-8-1066</name>
</gene>
<organism evidence="2">
    <name type="scientific">hydrothermal vent metagenome</name>
    <dbReference type="NCBI Taxonomy" id="652676"/>
    <lineage>
        <taxon>unclassified sequences</taxon>
        <taxon>metagenomes</taxon>
        <taxon>ecological metagenomes</taxon>
    </lineage>
</organism>
<keyword evidence="2" id="KW-0645">Protease</keyword>
<evidence type="ECO:0000313" key="2">
    <source>
        <dbReference type="EMBL" id="SFV57283.1"/>
    </source>
</evidence>
<proteinExistence type="predicted"/>
<sequence>MKKILFILTSLLLFTLTLFAENKSRTFEVTYDFDIKYDTKNYPVKLWNPIPFDSSYQNIKMLTFDGNYDNFNINKNNSADATILYAQWQKENKPKKLHITLRIETKDRLVPLDVISKASAKNLPLPDAVKPFIEATVHLPTDGIVKGLSDRITQNKTDRFEKVKAIYYWCTSHTFRDSKVKGCGVGDVHKMVTQKEVDDAFANGYYGGKCTDLSSLFVALVRAAGIPAREVFGIRLGKSHFSKALGKSDDKGFATITSWQHCRAEYFIPGAGWIPADPADITKLELVEKLKHNDPRVKELNNKYLHSWEMNWVGFNHGRDFVLSPKPTQYPINMLGYPYAEVEDDVLDYYEPKSFSYQITSQEIFK</sequence>
<keyword evidence="2" id="KW-0378">Hydrolase</keyword>
<dbReference type="PANTHER" id="PTHR38339">
    <property type="entry name" value="TRANSGLUTAMINASE DOMAIN PROTEIN"/>
    <property type="match status" value="1"/>
</dbReference>
<dbReference type="PANTHER" id="PTHR38339:SF1">
    <property type="entry name" value="TRANSGLUTAMINASE-LIKE DOMAIN-CONTAINING PROTEIN"/>
    <property type="match status" value="1"/>
</dbReference>
<dbReference type="SMART" id="SM00460">
    <property type="entry name" value="TGc"/>
    <property type="match status" value="1"/>
</dbReference>
<dbReference type="AlphaFoldDB" id="A0A1W1BUT8"/>
<dbReference type="EMBL" id="FPHD01000045">
    <property type="protein sequence ID" value="SFV57283.1"/>
    <property type="molecule type" value="Genomic_DNA"/>
</dbReference>
<reference evidence="2" key="1">
    <citation type="submission" date="2016-10" db="EMBL/GenBank/DDBJ databases">
        <authorList>
            <person name="de Groot N.N."/>
        </authorList>
    </citation>
    <scope>NUCLEOTIDE SEQUENCE</scope>
</reference>
<dbReference type="SUPFAM" id="SSF54001">
    <property type="entry name" value="Cysteine proteinases"/>
    <property type="match status" value="1"/>
</dbReference>
<dbReference type="GO" id="GO:0008233">
    <property type="term" value="F:peptidase activity"/>
    <property type="evidence" value="ECO:0007669"/>
    <property type="project" value="UniProtKB-KW"/>
</dbReference>
<dbReference type="GO" id="GO:0006508">
    <property type="term" value="P:proteolysis"/>
    <property type="evidence" value="ECO:0007669"/>
    <property type="project" value="UniProtKB-KW"/>
</dbReference>
<accession>A0A1W1BUT8</accession>
<name>A0A1W1BUT8_9ZZZZ</name>
<dbReference type="Gene3D" id="3.10.620.30">
    <property type="match status" value="1"/>
</dbReference>